<evidence type="ECO:0000313" key="2">
    <source>
        <dbReference type="EMBL" id="KAK0704561.1"/>
    </source>
</evidence>
<proteinExistence type="predicted"/>
<name>A0AA39ZVX6_9PEZI</name>
<gene>
    <name evidence="2" type="ORF">B0H67DRAFT_591652</name>
</gene>
<comment type="caution">
    <text evidence="2">The sequence shown here is derived from an EMBL/GenBank/DDBJ whole genome shotgun (WGS) entry which is preliminary data.</text>
</comment>
<feature type="region of interest" description="Disordered" evidence="1">
    <location>
        <begin position="99"/>
        <end position="145"/>
    </location>
</feature>
<feature type="compositionally biased region" description="Polar residues" evidence="1">
    <location>
        <begin position="131"/>
        <end position="145"/>
    </location>
</feature>
<dbReference type="EMBL" id="JAUKUA010000007">
    <property type="protein sequence ID" value="KAK0704561.1"/>
    <property type="molecule type" value="Genomic_DNA"/>
</dbReference>
<reference evidence="2" key="1">
    <citation type="submission" date="2023-06" db="EMBL/GenBank/DDBJ databases">
        <title>Genome-scale phylogeny and comparative genomics of the fungal order Sordariales.</title>
        <authorList>
            <consortium name="Lawrence Berkeley National Laboratory"/>
            <person name="Hensen N."/>
            <person name="Bonometti L."/>
            <person name="Westerberg I."/>
            <person name="Brannstrom I.O."/>
            <person name="Guillou S."/>
            <person name="Cros-Aarteil S."/>
            <person name="Calhoun S."/>
            <person name="Haridas S."/>
            <person name="Kuo A."/>
            <person name="Mondo S."/>
            <person name="Pangilinan J."/>
            <person name="Riley R."/>
            <person name="Labutti K."/>
            <person name="Andreopoulos B."/>
            <person name="Lipzen A."/>
            <person name="Chen C."/>
            <person name="Yanf M."/>
            <person name="Daum C."/>
            <person name="Ng V."/>
            <person name="Clum A."/>
            <person name="Steindorff A."/>
            <person name="Ohm R."/>
            <person name="Martin F."/>
            <person name="Silar P."/>
            <person name="Natvig D."/>
            <person name="Lalanne C."/>
            <person name="Gautier V."/>
            <person name="Ament-Velasquez S.L."/>
            <person name="Kruys A."/>
            <person name="Hutchinson M.I."/>
            <person name="Powell A.J."/>
            <person name="Barry K."/>
            <person name="Miller A.N."/>
            <person name="Grigoriev I.V."/>
            <person name="Debuchy R."/>
            <person name="Gladieux P."/>
            <person name="Thoren M.H."/>
            <person name="Johannesson H."/>
        </authorList>
    </citation>
    <scope>NUCLEOTIDE SEQUENCE</scope>
    <source>
        <strain evidence="2">SMH4607-1</strain>
    </source>
</reference>
<protein>
    <submittedName>
        <fullName evidence="2">Uncharacterized protein</fullName>
    </submittedName>
</protein>
<evidence type="ECO:0000313" key="3">
    <source>
        <dbReference type="Proteomes" id="UP001172102"/>
    </source>
</evidence>
<dbReference type="Proteomes" id="UP001172102">
    <property type="component" value="Unassembled WGS sequence"/>
</dbReference>
<accession>A0AA39ZVX6</accession>
<keyword evidence="3" id="KW-1185">Reference proteome</keyword>
<dbReference type="AlphaFoldDB" id="A0AA39ZVX6"/>
<evidence type="ECO:0000256" key="1">
    <source>
        <dbReference type="SAM" id="MobiDB-lite"/>
    </source>
</evidence>
<organism evidence="2 3">
    <name type="scientific">Lasiosphaeris hirsuta</name>
    <dbReference type="NCBI Taxonomy" id="260670"/>
    <lineage>
        <taxon>Eukaryota</taxon>
        <taxon>Fungi</taxon>
        <taxon>Dikarya</taxon>
        <taxon>Ascomycota</taxon>
        <taxon>Pezizomycotina</taxon>
        <taxon>Sordariomycetes</taxon>
        <taxon>Sordariomycetidae</taxon>
        <taxon>Sordariales</taxon>
        <taxon>Lasiosphaeriaceae</taxon>
        <taxon>Lasiosphaeris</taxon>
    </lineage>
</organism>
<sequence length="156" mass="16461">MGSSARYSMGQTTVYGQPCRDLRQSTSIPFSSEISYANSSTVLAQLHLSQFNSTLLQQHPTEIGMWETPPTGPSPDSQGIPIPDAVVWGGTLCPYLSPGEVATSTGPSPDCPSRSGDADVWAGATPYPSHGTASSSRLNTKQNTSGAMVTSSFRYI</sequence>